<dbReference type="Pfam" id="PF14223">
    <property type="entry name" value="Retrotran_gag_2"/>
    <property type="match status" value="1"/>
</dbReference>
<dbReference type="AlphaFoldDB" id="A0A2U1N7I5"/>
<organism evidence="1 2">
    <name type="scientific">Artemisia annua</name>
    <name type="common">Sweet wormwood</name>
    <dbReference type="NCBI Taxonomy" id="35608"/>
    <lineage>
        <taxon>Eukaryota</taxon>
        <taxon>Viridiplantae</taxon>
        <taxon>Streptophyta</taxon>
        <taxon>Embryophyta</taxon>
        <taxon>Tracheophyta</taxon>
        <taxon>Spermatophyta</taxon>
        <taxon>Magnoliopsida</taxon>
        <taxon>eudicotyledons</taxon>
        <taxon>Gunneridae</taxon>
        <taxon>Pentapetalae</taxon>
        <taxon>asterids</taxon>
        <taxon>campanulids</taxon>
        <taxon>Asterales</taxon>
        <taxon>Asteraceae</taxon>
        <taxon>Asteroideae</taxon>
        <taxon>Anthemideae</taxon>
        <taxon>Artemisiinae</taxon>
        <taxon>Artemisia</taxon>
    </lineage>
</organism>
<evidence type="ECO:0000313" key="1">
    <source>
        <dbReference type="EMBL" id="PWA69466.1"/>
    </source>
</evidence>
<evidence type="ECO:0000313" key="2">
    <source>
        <dbReference type="Proteomes" id="UP000245207"/>
    </source>
</evidence>
<protein>
    <submittedName>
        <fullName evidence="1">Uncharacterized protein</fullName>
    </submittedName>
</protein>
<proteinExistence type="predicted"/>
<dbReference type="EMBL" id="PKPP01003433">
    <property type="protein sequence ID" value="PWA69466.1"/>
    <property type="molecule type" value="Genomic_DNA"/>
</dbReference>
<accession>A0A2U1N7I5</accession>
<gene>
    <name evidence="1" type="ORF">CTI12_AA297480</name>
</gene>
<keyword evidence="2" id="KW-1185">Reference proteome</keyword>
<comment type="caution">
    <text evidence="1">The sequence shown here is derived from an EMBL/GenBank/DDBJ whole genome shotgun (WGS) entry which is preliminary data.</text>
</comment>
<name>A0A2U1N7I5_ARTAN</name>
<reference evidence="1 2" key="1">
    <citation type="journal article" date="2018" name="Mol. Plant">
        <title>The genome of Artemisia annua provides insight into the evolution of Asteraceae family and artemisinin biosynthesis.</title>
        <authorList>
            <person name="Shen Q."/>
            <person name="Zhang L."/>
            <person name="Liao Z."/>
            <person name="Wang S."/>
            <person name="Yan T."/>
            <person name="Shi P."/>
            <person name="Liu M."/>
            <person name="Fu X."/>
            <person name="Pan Q."/>
            <person name="Wang Y."/>
            <person name="Lv Z."/>
            <person name="Lu X."/>
            <person name="Zhang F."/>
            <person name="Jiang W."/>
            <person name="Ma Y."/>
            <person name="Chen M."/>
            <person name="Hao X."/>
            <person name="Li L."/>
            <person name="Tang Y."/>
            <person name="Lv G."/>
            <person name="Zhou Y."/>
            <person name="Sun X."/>
            <person name="Brodelius P.E."/>
            <person name="Rose J.K.C."/>
            <person name="Tang K."/>
        </authorList>
    </citation>
    <scope>NUCLEOTIDE SEQUENCE [LARGE SCALE GENOMIC DNA]</scope>
    <source>
        <strain evidence="2">cv. Huhao1</strain>
        <tissue evidence="1">Leaf</tissue>
    </source>
</reference>
<sequence length="220" mass="25928">MKNIRALFANKKEDQEVPTFDVSAWLTEFLAAKQKEYNAKRKKRKRVPITIHPCVLEFLHVVASHMRGFIEDKPEDQHDYDISEDEKNQAKADKHLIHLILQGLPNEIFSSMDSYPYAKTIWEVVERLMQGTKVGKKEKEVLYLWEYEKFISMPEETIESYYQRYSSVINELNINAVVVPPLILAIKFMLHLQPEWKCFITQVKQTKEWVDNLVLVEVAD</sequence>
<dbReference type="OrthoDB" id="1739183at2759"/>
<dbReference type="Proteomes" id="UP000245207">
    <property type="component" value="Unassembled WGS sequence"/>
</dbReference>